<protein>
    <submittedName>
        <fullName evidence="1">Uncharacterized protein</fullName>
    </submittedName>
</protein>
<proteinExistence type="predicted"/>
<reference evidence="1" key="1">
    <citation type="submission" date="2014-11" db="EMBL/GenBank/DDBJ databases">
        <authorList>
            <person name="Amaro Gonzalez C."/>
        </authorList>
    </citation>
    <scope>NUCLEOTIDE SEQUENCE</scope>
</reference>
<accession>A0A0E9X7K0</accession>
<dbReference type="AlphaFoldDB" id="A0A0E9X7K0"/>
<reference evidence="1" key="2">
    <citation type="journal article" date="2015" name="Fish Shellfish Immunol.">
        <title>Early steps in the European eel (Anguilla anguilla)-Vibrio vulnificus interaction in the gills: Role of the RtxA13 toxin.</title>
        <authorList>
            <person name="Callol A."/>
            <person name="Pajuelo D."/>
            <person name="Ebbesson L."/>
            <person name="Teles M."/>
            <person name="MacKenzie S."/>
            <person name="Amaro C."/>
        </authorList>
    </citation>
    <scope>NUCLEOTIDE SEQUENCE</scope>
</reference>
<dbReference type="EMBL" id="GBXM01010772">
    <property type="protein sequence ID" value="JAH97805.1"/>
    <property type="molecule type" value="Transcribed_RNA"/>
</dbReference>
<sequence length="93" mass="11098">MCRRSGIIFRYLNPYHVNNYNPVIPTWMNGYGYKYPCTLIKVDNLHFNLIFIISFQIQCAGAQSQNNKYRATVQIRMDRTMYVHTRQTIQLCK</sequence>
<name>A0A0E9X7K0_ANGAN</name>
<organism evidence="1">
    <name type="scientific">Anguilla anguilla</name>
    <name type="common">European freshwater eel</name>
    <name type="synonym">Muraena anguilla</name>
    <dbReference type="NCBI Taxonomy" id="7936"/>
    <lineage>
        <taxon>Eukaryota</taxon>
        <taxon>Metazoa</taxon>
        <taxon>Chordata</taxon>
        <taxon>Craniata</taxon>
        <taxon>Vertebrata</taxon>
        <taxon>Euteleostomi</taxon>
        <taxon>Actinopterygii</taxon>
        <taxon>Neopterygii</taxon>
        <taxon>Teleostei</taxon>
        <taxon>Anguilliformes</taxon>
        <taxon>Anguillidae</taxon>
        <taxon>Anguilla</taxon>
    </lineage>
</organism>
<evidence type="ECO:0000313" key="1">
    <source>
        <dbReference type="EMBL" id="JAH97805.1"/>
    </source>
</evidence>